<keyword evidence="4 7" id="KW-0812">Transmembrane</keyword>
<dbReference type="PRINTS" id="PR01035">
    <property type="entry name" value="TCRTETA"/>
</dbReference>
<feature type="transmembrane region" description="Helical" evidence="7">
    <location>
        <begin position="354"/>
        <end position="375"/>
    </location>
</feature>
<protein>
    <submittedName>
        <fullName evidence="9">Multidrug-efflux transporter, major facilitator superfamily (MFS)</fullName>
    </submittedName>
</protein>
<feature type="transmembrane region" description="Helical" evidence="7">
    <location>
        <begin position="98"/>
        <end position="117"/>
    </location>
</feature>
<feature type="transmembrane region" description="Helical" evidence="7">
    <location>
        <begin position="154"/>
        <end position="177"/>
    </location>
</feature>
<comment type="subcellular location">
    <subcellularLocation>
        <location evidence="1">Cell membrane</location>
        <topology evidence="1">Multi-pass membrane protein</topology>
    </subcellularLocation>
</comment>
<evidence type="ECO:0000256" key="6">
    <source>
        <dbReference type="ARBA" id="ARBA00023136"/>
    </source>
</evidence>
<dbReference type="PANTHER" id="PTHR43414">
    <property type="entry name" value="MULTIDRUG RESISTANCE PROTEIN MDTG"/>
    <property type="match status" value="1"/>
</dbReference>
<dbReference type="Pfam" id="PF07690">
    <property type="entry name" value="MFS_1"/>
    <property type="match status" value="1"/>
</dbReference>
<reference evidence="9" key="1">
    <citation type="submission" date="2020-02" db="EMBL/GenBank/DDBJ databases">
        <authorList>
            <person name="Meier V. D."/>
        </authorList>
    </citation>
    <scope>NUCLEOTIDE SEQUENCE</scope>
    <source>
        <strain evidence="9">AVDCRST_MAG88</strain>
    </source>
</reference>
<evidence type="ECO:0000256" key="3">
    <source>
        <dbReference type="ARBA" id="ARBA00022475"/>
    </source>
</evidence>
<feature type="transmembrane region" description="Helical" evidence="7">
    <location>
        <begin position="24"/>
        <end position="49"/>
    </location>
</feature>
<organism evidence="9">
    <name type="scientific">uncultured Thermomicrobiales bacterium</name>
    <dbReference type="NCBI Taxonomy" id="1645740"/>
    <lineage>
        <taxon>Bacteria</taxon>
        <taxon>Pseudomonadati</taxon>
        <taxon>Thermomicrobiota</taxon>
        <taxon>Thermomicrobia</taxon>
        <taxon>Thermomicrobiales</taxon>
        <taxon>environmental samples</taxon>
    </lineage>
</organism>
<dbReference type="InterPro" id="IPR020846">
    <property type="entry name" value="MFS_dom"/>
</dbReference>
<proteinExistence type="predicted"/>
<dbReference type="GO" id="GO:0022857">
    <property type="term" value="F:transmembrane transporter activity"/>
    <property type="evidence" value="ECO:0007669"/>
    <property type="project" value="InterPro"/>
</dbReference>
<name>A0A6J4VL12_9BACT</name>
<feature type="transmembrane region" description="Helical" evidence="7">
    <location>
        <begin position="222"/>
        <end position="242"/>
    </location>
</feature>
<dbReference type="EMBL" id="CADCWM010000747">
    <property type="protein sequence ID" value="CAA9578911.1"/>
    <property type="molecule type" value="Genomic_DNA"/>
</dbReference>
<dbReference type="Gene3D" id="1.20.1250.20">
    <property type="entry name" value="MFS general substrate transporter like domains"/>
    <property type="match status" value="2"/>
</dbReference>
<evidence type="ECO:0000256" key="7">
    <source>
        <dbReference type="SAM" id="Phobius"/>
    </source>
</evidence>
<evidence type="ECO:0000256" key="1">
    <source>
        <dbReference type="ARBA" id="ARBA00004651"/>
    </source>
</evidence>
<feature type="transmembrane region" description="Helical" evidence="7">
    <location>
        <begin position="322"/>
        <end position="342"/>
    </location>
</feature>
<dbReference type="PROSITE" id="PS50850">
    <property type="entry name" value="MFS"/>
    <property type="match status" value="1"/>
</dbReference>
<evidence type="ECO:0000259" key="8">
    <source>
        <dbReference type="PROSITE" id="PS50850"/>
    </source>
</evidence>
<feature type="transmembrane region" description="Helical" evidence="7">
    <location>
        <begin position="298"/>
        <end position="316"/>
    </location>
</feature>
<evidence type="ECO:0000256" key="4">
    <source>
        <dbReference type="ARBA" id="ARBA00022692"/>
    </source>
</evidence>
<keyword evidence="6 7" id="KW-0472">Membrane</keyword>
<feature type="domain" description="Major facilitator superfamily (MFS) profile" evidence="8">
    <location>
        <begin position="23"/>
        <end position="410"/>
    </location>
</feature>
<dbReference type="InterPro" id="IPR011701">
    <property type="entry name" value="MFS"/>
</dbReference>
<dbReference type="PANTHER" id="PTHR43414:SF6">
    <property type="entry name" value="MULTIDRUG RESISTANCE PROTEIN MDTG"/>
    <property type="match status" value="1"/>
</dbReference>
<feature type="transmembrane region" description="Helical" evidence="7">
    <location>
        <begin position="61"/>
        <end position="86"/>
    </location>
</feature>
<dbReference type="AlphaFoldDB" id="A0A6J4VL12"/>
<feature type="transmembrane region" description="Helical" evidence="7">
    <location>
        <begin position="381"/>
        <end position="401"/>
    </location>
</feature>
<dbReference type="InterPro" id="IPR001958">
    <property type="entry name" value="Tet-R_TetA/multi-R_MdtG-like"/>
</dbReference>
<evidence type="ECO:0000256" key="2">
    <source>
        <dbReference type="ARBA" id="ARBA00022448"/>
    </source>
</evidence>
<accession>A0A6J4VL12</accession>
<dbReference type="InterPro" id="IPR036259">
    <property type="entry name" value="MFS_trans_sf"/>
</dbReference>
<dbReference type="GO" id="GO:0005886">
    <property type="term" value="C:plasma membrane"/>
    <property type="evidence" value="ECO:0007669"/>
    <property type="project" value="UniProtKB-SubCell"/>
</dbReference>
<evidence type="ECO:0000313" key="9">
    <source>
        <dbReference type="EMBL" id="CAA9578911.1"/>
    </source>
</evidence>
<keyword evidence="3" id="KW-1003">Cell membrane</keyword>
<keyword evidence="5 7" id="KW-1133">Transmembrane helix</keyword>
<feature type="transmembrane region" description="Helical" evidence="7">
    <location>
        <begin position="183"/>
        <end position="201"/>
    </location>
</feature>
<feature type="transmembrane region" description="Helical" evidence="7">
    <location>
        <begin position="267"/>
        <end position="286"/>
    </location>
</feature>
<feature type="transmembrane region" description="Helical" evidence="7">
    <location>
        <begin position="123"/>
        <end position="142"/>
    </location>
</feature>
<evidence type="ECO:0000256" key="5">
    <source>
        <dbReference type="ARBA" id="ARBA00022989"/>
    </source>
</evidence>
<sequence>MAEERTAAGVAARGAGPEAWRRNLYVVMVAVFASFTGFTFVMPFLPLYIRELGVTDPGEAALWSGFLFGVSPLLSGLLAPLWAILAERHGRKAMMQRALGVFVVVIVAMAFVTSVYQLLALRVLLGVFGGFGVMAVALASSLAPRERVGEAVGLLQATQLASGIGAPLLGGVVVDAVGIHRSFFAAAALCLAGLLLIRYGFREERTKPTGGAPGPARATLRQYLHLPVFVGLLVAIFTIQFIDRSFGPLLPLYIATLDAPADRVGSITGAVMTLGAIAGTVAAGYGGRLSARVAPRPLLLWSLAAGALCCLPIAFVERWWQLLVLRTLLGALAGGALTLAYAVGGRALPDGARLGAFGVLAGLGQIGGAVSPMVTGLLARWASLGAIFVLDAALYALVLAWSWRMLAPPSWPAAASPAARDQRGS</sequence>
<keyword evidence="2" id="KW-0813">Transport</keyword>
<dbReference type="SUPFAM" id="SSF103473">
    <property type="entry name" value="MFS general substrate transporter"/>
    <property type="match status" value="1"/>
</dbReference>
<gene>
    <name evidence="9" type="ORF">AVDCRST_MAG88-3098</name>
</gene>